<reference evidence="1 2" key="1">
    <citation type="submission" date="2019-12" db="EMBL/GenBank/DDBJ databases">
        <authorList>
            <person name="Wolfe R."/>
            <person name="Danczak R."/>
            <person name="Wilkins M."/>
        </authorList>
    </citation>
    <scope>NUCLEOTIDE SEQUENCE [LARGE SCALE GENOMIC DNA]</scope>
    <source>
        <strain evidence="1">X2_MaxBin.013</strain>
    </source>
</reference>
<dbReference type="AlphaFoldDB" id="A0A833L1F4"/>
<protein>
    <submittedName>
        <fullName evidence="1">Uncharacterized protein</fullName>
    </submittedName>
</protein>
<dbReference type="Proteomes" id="UP000488506">
    <property type="component" value="Unassembled WGS sequence"/>
</dbReference>
<accession>A0A833L1F4</accession>
<evidence type="ECO:0000313" key="2">
    <source>
        <dbReference type="Proteomes" id="UP000488506"/>
    </source>
</evidence>
<gene>
    <name evidence="1" type="ORF">FD145_748</name>
</gene>
<comment type="caution">
    <text evidence="1">The sequence shown here is derived from an EMBL/GenBank/DDBJ whole genome shotgun (WGS) entry which is preliminary data.</text>
</comment>
<evidence type="ECO:0000313" key="1">
    <source>
        <dbReference type="EMBL" id="KAF0134368.1"/>
    </source>
</evidence>
<dbReference type="EMBL" id="WPAF01000009">
    <property type="protein sequence ID" value="KAF0134368.1"/>
    <property type="molecule type" value="Genomic_DNA"/>
</dbReference>
<name>A0A833L1F4_UNCSA</name>
<sequence length="214" mass="24368">MTTPIDNKHINKSQKAVSPYDIRQSNYEKRILKQLSSFPESRNQQVKPYLLLLAKILAYANHTKPPYPMVDMLDRYEISGVFSLVPYFVKHGIMPSNLVKIEILNMDHEAHSIGITFRLKASDNRNLITTLLKLPIKGSSLADPPVFNFGFGGPDNYKPGDSFKKIEDQIKMLCKDAGKLEKAINRLLKAGTIEQYRNIIILPHGFPRLQHLLP</sequence>
<proteinExistence type="predicted"/>
<organism evidence="1 2">
    <name type="scientific">Candidatus Saganbacteria bacterium</name>
    <dbReference type="NCBI Taxonomy" id="2575572"/>
    <lineage>
        <taxon>Bacteria</taxon>
        <taxon>Bacillati</taxon>
        <taxon>Saganbacteria</taxon>
    </lineage>
</organism>